<dbReference type="EMBL" id="PTQR01000050">
    <property type="protein sequence ID" value="TKX23944.1"/>
    <property type="molecule type" value="Genomic_DNA"/>
</dbReference>
<dbReference type="Gene3D" id="3.90.1140.10">
    <property type="entry name" value="Cyclic phosphodiesterase"/>
    <property type="match status" value="1"/>
</dbReference>
<dbReference type="Pfam" id="PF07823">
    <property type="entry name" value="CPDase"/>
    <property type="match status" value="2"/>
</dbReference>
<sequence>MPGSSIWLIPPPRDPFNRTMQTQITSMVPMRFAPSKAHNFIPHVTLTSNINPALHEADAQAWLDSLELTIEGLQALNAAKDREEADSAAAEKRALEAGNLEPATTTMTAASDPEKAAEQAAEQPEAPKGEGNKASIPAKPVEVNLYELEAGEPFFKKLTLRAKKPCPGLSELAVVVRAQGCYSGDVETAKSWEKDEYLPHLSLLYADVTREEAQKKIPGVLQDLVRAKAILKPARDGTVAKGGSIVLVTTDREIQEWKPIASRQLPEVVWKWTMT</sequence>
<feature type="region of interest" description="Disordered" evidence="1">
    <location>
        <begin position="84"/>
        <end position="135"/>
    </location>
</feature>
<accession>A0A4U7B744</accession>
<dbReference type="SUPFAM" id="SSF55144">
    <property type="entry name" value="LigT-like"/>
    <property type="match status" value="1"/>
</dbReference>
<protein>
    <submittedName>
        <fullName evidence="2">Cyclic phosphodiesterase-like protein</fullName>
    </submittedName>
</protein>
<dbReference type="GO" id="GO:0009187">
    <property type="term" value="P:cyclic nucleotide metabolic process"/>
    <property type="evidence" value="ECO:0007669"/>
    <property type="project" value="TreeGrafter"/>
</dbReference>
<evidence type="ECO:0000313" key="2">
    <source>
        <dbReference type="EMBL" id="TKX23944.1"/>
    </source>
</evidence>
<comment type="caution">
    <text evidence="2">The sequence shown here is derived from an EMBL/GenBank/DDBJ whole genome shotgun (WGS) entry which is preliminary data.</text>
</comment>
<feature type="compositionally biased region" description="Basic and acidic residues" evidence="1">
    <location>
        <begin position="84"/>
        <end position="95"/>
    </location>
</feature>
<evidence type="ECO:0000313" key="3">
    <source>
        <dbReference type="Proteomes" id="UP000308133"/>
    </source>
</evidence>
<dbReference type="InterPro" id="IPR012386">
    <property type="entry name" value="Cyclic-nucl_3Pdiesterase"/>
</dbReference>
<dbReference type="PANTHER" id="PTHR28141">
    <property type="entry name" value="2',3'-CYCLIC-NUCLEOTIDE 3'-PHOSPHODIESTERASE"/>
    <property type="match status" value="1"/>
</dbReference>
<evidence type="ECO:0000256" key="1">
    <source>
        <dbReference type="SAM" id="MobiDB-lite"/>
    </source>
</evidence>
<dbReference type="Proteomes" id="UP000308133">
    <property type="component" value="Unassembled WGS sequence"/>
</dbReference>
<dbReference type="GO" id="GO:0004113">
    <property type="term" value="F:2',3'-cyclic-nucleotide 3'-phosphodiesterase activity"/>
    <property type="evidence" value="ECO:0007669"/>
    <property type="project" value="TreeGrafter"/>
</dbReference>
<dbReference type="AlphaFoldDB" id="A0A4U7B744"/>
<proteinExistence type="predicted"/>
<dbReference type="PANTHER" id="PTHR28141:SF1">
    <property type="entry name" value="2',3'-CYCLIC-NUCLEOTIDE 3'-PHOSPHODIESTERASE"/>
    <property type="match status" value="1"/>
</dbReference>
<dbReference type="InterPro" id="IPR009097">
    <property type="entry name" value="Cyclic_Pdiesterase"/>
</dbReference>
<reference evidence="2 3" key="1">
    <citation type="submission" date="2018-02" db="EMBL/GenBank/DDBJ databases">
        <title>Draft genome sequences of Elsinoe sp., causing black scab on jojoba.</title>
        <authorList>
            <person name="Stodart B."/>
            <person name="Jeffress S."/>
            <person name="Ash G."/>
            <person name="Arun Chinnappa K."/>
        </authorList>
    </citation>
    <scope>NUCLEOTIDE SEQUENCE [LARGE SCALE GENOMIC DNA]</scope>
    <source>
        <strain evidence="2 3">Hillstone_2</strain>
    </source>
</reference>
<gene>
    <name evidence="2" type="ORF">C1H76_3882</name>
</gene>
<name>A0A4U7B744_9PEZI</name>
<organism evidence="2 3">
    <name type="scientific">Elsinoe australis</name>
    <dbReference type="NCBI Taxonomy" id="40998"/>
    <lineage>
        <taxon>Eukaryota</taxon>
        <taxon>Fungi</taxon>
        <taxon>Dikarya</taxon>
        <taxon>Ascomycota</taxon>
        <taxon>Pezizomycotina</taxon>
        <taxon>Dothideomycetes</taxon>
        <taxon>Dothideomycetidae</taxon>
        <taxon>Myriangiales</taxon>
        <taxon>Elsinoaceae</taxon>
        <taxon>Elsinoe</taxon>
    </lineage>
</organism>